<evidence type="ECO:0000313" key="2">
    <source>
        <dbReference type="EMBL" id="KAJ3748425.1"/>
    </source>
</evidence>
<feature type="compositionally biased region" description="Basic and acidic residues" evidence="1">
    <location>
        <begin position="264"/>
        <end position="276"/>
    </location>
</feature>
<organism evidence="2 3">
    <name type="scientific">Lentinula detonsa</name>
    <dbReference type="NCBI Taxonomy" id="2804962"/>
    <lineage>
        <taxon>Eukaryota</taxon>
        <taxon>Fungi</taxon>
        <taxon>Dikarya</taxon>
        <taxon>Basidiomycota</taxon>
        <taxon>Agaricomycotina</taxon>
        <taxon>Agaricomycetes</taxon>
        <taxon>Agaricomycetidae</taxon>
        <taxon>Agaricales</taxon>
        <taxon>Marasmiineae</taxon>
        <taxon>Omphalotaceae</taxon>
        <taxon>Lentinula</taxon>
    </lineage>
</organism>
<proteinExistence type="predicted"/>
<dbReference type="Proteomes" id="UP001142393">
    <property type="component" value="Unassembled WGS sequence"/>
</dbReference>
<accession>A0A9W8P7J7</accession>
<dbReference type="AlphaFoldDB" id="A0A9W8P7J7"/>
<evidence type="ECO:0000313" key="3">
    <source>
        <dbReference type="Proteomes" id="UP001142393"/>
    </source>
</evidence>
<sequence>MDNGEVPIEGIDTFAGSIEYIESINWSVDLLNVNVNVLLVADMSDAESISHEVPTNNPSRPGSRQPIAFNIQTFPNVNVDWSARKFFIRDGDTNVEYIASVNELIKLVHTSGAIAKKWSMPDGVPSKYIGIIGALWTHLPPNSNAYFSYKDDDDNVSRSKTLVRYEHVFKPEQIKQLLGEGAITEDLIADMTSTFPKPTSTQKEQGGTDLDGVGSMMRMYSNTRVGQTAFIHGLVIATDKAQFHMAKQQAGKEERARKRAAKAKPYERRKGGRDNDEASTTISLRNKMDMWGVRDKSSQGRGNDEDVQEESSNSMQI</sequence>
<feature type="compositionally biased region" description="Basic and acidic residues" evidence="1">
    <location>
        <begin position="286"/>
        <end position="304"/>
    </location>
</feature>
<name>A0A9W8P7J7_9AGAR</name>
<dbReference type="EMBL" id="JANVFU010000002">
    <property type="protein sequence ID" value="KAJ3748425.1"/>
    <property type="molecule type" value="Genomic_DNA"/>
</dbReference>
<feature type="region of interest" description="Disordered" evidence="1">
    <location>
        <begin position="247"/>
        <end position="317"/>
    </location>
</feature>
<keyword evidence="3" id="KW-1185">Reference proteome</keyword>
<evidence type="ECO:0000256" key="1">
    <source>
        <dbReference type="SAM" id="MobiDB-lite"/>
    </source>
</evidence>
<comment type="caution">
    <text evidence="2">The sequence shown here is derived from an EMBL/GenBank/DDBJ whole genome shotgun (WGS) entry which is preliminary data.</text>
</comment>
<protein>
    <submittedName>
        <fullName evidence="2">Uncharacterized protein</fullName>
    </submittedName>
</protein>
<gene>
    <name evidence="2" type="ORF">DFH05DRAFT_1472653</name>
</gene>
<reference evidence="2 3" key="1">
    <citation type="journal article" date="2023" name="Proc. Natl. Acad. Sci. U.S.A.">
        <title>A global phylogenomic analysis of the shiitake genus Lentinula.</title>
        <authorList>
            <person name="Sierra-Patev S."/>
            <person name="Min B."/>
            <person name="Naranjo-Ortiz M."/>
            <person name="Looney B."/>
            <person name="Konkel Z."/>
            <person name="Slot J.C."/>
            <person name="Sakamoto Y."/>
            <person name="Steenwyk J.L."/>
            <person name="Rokas A."/>
            <person name="Carro J."/>
            <person name="Camarero S."/>
            <person name="Ferreira P."/>
            <person name="Molpeceres G."/>
            <person name="Ruiz-Duenas F.J."/>
            <person name="Serrano A."/>
            <person name="Henrissat B."/>
            <person name="Drula E."/>
            <person name="Hughes K.W."/>
            <person name="Mata J.L."/>
            <person name="Ishikawa N.K."/>
            <person name="Vargas-Isla R."/>
            <person name="Ushijima S."/>
            <person name="Smith C.A."/>
            <person name="Donoghue J."/>
            <person name="Ahrendt S."/>
            <person name="Andreopoulos W."/>
            <person name="He G."/>
            <person name="LaButti K."/>
            <person name="Lipzen A."/>
            <person name="Ng V."/>
            <person name="Riley R."/>
            <person name="Sandor L."/>
            <person name="Barry K."/>
            <person name="Martinez A.T."/>
            <person name="Xiao Y."/>
            <person name="Gibbons J.G."/>
            <person name="Terashima K."/>
            <person name="Grigoriev I.V."/>
            <person name="Hibbett D."/>
        </authorList>
    </citation>
    <scope>NUCLEOTIDE SEQUENCE [LARGE SCALE GENOMIC DNA]</scope>
    <source>
        <strain evidence="2 3">TFB7810</strain>
    </source>
</reference>